<evidence type="ECO:0000256" key="1">
    <source>
        <dbReference type="ARBA" id="ARBA00022723"/>
    </source>
</evidence>
<dbReference type="GO" id="GO:0008270">
    <property type="term" value="F:zinc ion binding"/>
    <property type="evidence" value="ECO:0007669"/>
    <property type="project" value="UniProtKB-KW"/>
</dbReference>
<evidence type="ECO:0000256" key="2">
    <source>
        <dbReference type="ARBA" id="ARBA00022771"/>
    </source>
</evidence>
<dbReference type="PANTHER" id="PTHR24103">
    <property type="entry name" value="E3 UBIQUITIN-PROTEIN LIGASE TRIM"/>
    <property type="match status" value="1"/>
</dbReference>
<gene>
    <name evidence="6" type="ORF">GSONMT00005198001</name>
</gene>
<dbReference type="AlphaFoldDB" id="A0A060ZB19"/>
<dbReference type="InterPro" id="IPR027370">
    <property type="entry name" value="Znf-RING_euk"/>
</dbReference>
<reference evidence="6" key="2">
    <citation type="submission" date="2014-03" db="EMBL/GenBank/DDBJ databases">
        <authorList>
            <person name="Genoscope - CEA"/>
        </authorList>
    </citation>
    <scope>NUCLEOTIDE SEQUENCE</scope>
</reference>
<keyword evidence="3" id="KW-0862">Zinc</keyword>
<dbReference type="Proteomes" id="UP000193380">
    <property type="component" value="Unassembled WGS sequence"/>
</dbReference>
<protein>
    <recommendedName>
        <fullName evidence="5">RING-type domain-containing protein</fullName>
    </recommendedName>
</protein>
<evidence type="ECO:0000313" key="7">
    <source>
        <dbReference type="Proteomes" id="UP000193380"/>
    </source>
</evidence>
<dbReference type="InterPro" id="IPR001841">
    <property type="entry name" value="Znf_RING"/>
</dbReference>
<evidence type="ECO:0000256" key="3">
    <source>
        <dbReference type="ARBA" id="ARBA00022833"/>
    </source>
</evidence>
<dbReference type="Pfam" id="PF13445">
    <property type="entry name" value="zf-RING_UBOX"/>
    <property type="match status" value="1"/>
</dbReference>
<evidence type="ECO:0000313" key="6">
    <source>
        <dbReference type="EMBL" id="CDQ98490.1"/>
    </source>
</evidence>
<sequence>MSAAAPNSKSQSSLREDLTCAICCNLFTEPVMLGCMHHFCKHCISTYWRSTQTPVSCPQCRKEFTNKHFQTNYLVTAMVEKVRASTSDCYVQNIQVS</sequence>
<keyword evidence="2 4" id="KW-0863">Zinc-finger</keyword>
<proteinExistence type="predicted"/>
<evidence type="ECO:0000259" key="5">
    <source>
        <dbReference type="PROSITE" id="PS50089"/>
    </source>
</evidence>
<accession>A0A060ZB19</accession>
<dbReference type="PROSITE" id="PS50089">
    <property type="entry name" value="ZF_RING_2"/>
    <property type="match status" value="1"/>
</dbReference>
<dbReference type="InterPro" id="IPR017907">
    <property type="entry name" value="Znf_RING_CS"/>
</dbReference>
<dbReference type="EMBL" id="FR937818">
    <property type="protein sequence ID" value="CDQ98490.1"/>
    <property type="molecule type" value="Genomic_DNA"/>
</dbReference>
<evidence type="ECO:0000256" key="4">
    <source>
        <dbReference type="PROSITE-ProRule" id="PRU00175"/>
    </source>
</evidence>
<dbReference type="SMART" id="SM00184">
    <property type="entry name" value="RING"/>
    <property type="match status" value="1"/>
</dbReference>
<name>A0A060ZB19_ONCMY</name>
<dbReference type="STRING" id="8022.A0A060ZB19"/>
<organism evidence="6 7">
    <name type="scientific">Oncorhynchus mykiss</name>
    <name type="common">Rainbow trout</name>
    <name type="synonym">Salmo gairdneri</name>
    <dbReference type="NCBI Taxonomy" id="8022"/>
    <lineage>
        <taxon>Eukaryota</taxon>
        <taxon>Metazoa</taxon>
        <taxon>Chordata</taxon>
        <taxon>Craniata</taxon>
        <taxon>Vertebrata</taxon>
        <taxon>Euteleostomi</taxon>
        <taxon>Actinopterygii</taxon>
        <taxon>Neopterygii</taxon>
        <taxon>Teleostei</taxon>
        <taxon>Protacanthopterygii</taxon>
        <taxon>Salmoniformes</taxon>
        <taxon>Salmonidae</taxon>
        <taxon>Salmoninae</taxon>
        <taxon>Oncorhynchus</taxon>
    </lineage>
</organism>
<dbReference type="PROSITE" id="PS00518">
    <property type="entry name" value="ZF_RING_1"/>
    <property type="match status" value="1"/>
</dbReference>
<dbReference type="InterPro" id="IPR050143">
    <property type="entry name" value="TRIM/RBCC"/>
</dbReference>
<dbReference type="PaxDb" id="8022-A0A060ZB19"/>
<feature type="domain" description="RING-type" evidence="5">
    <location>
        <begin position="20"/>
        <end position="61"/>
    </location>
</feature>
<dbReference type="Gene3D" id="3.30.40.10">
    <property type="entry name" value="Zinc/RING finger domain, C3HC4 (zinc finger)"/>
    <property type="match status" value="1"/>
</dbReference>
<keyword evidence="1" id="KW-0479">Metal-binding</keyword>
<dbReference type="InterPro" id="IPR013083">
    <property type="entry name" value="Znf_RING/FYVE/PHD"/>
</dbReference>
<dbReference type="SUPFAM" id="SSF57850">
    <property type="entry name" value="RING/U-box"/>
    <property type="match status" value="1"/>
</dbReference>
<reference evidence="6" key="1">
    <citation type="journal article" date="2014" name="Nat. Commun.">
        <title>The rainbow trout genome provides novel insights into evolution after whole-genome duplication in vertebrates.</title>
        <authorList>
            <person name="Berthelot C."/>
            <person name="Brunet F."/>
            <person name="Chalopin D."/>
            <person name="Juanchich A."/>
            <person name="Bernard M."/>
            <person name="Noel B."/>
            <person name="Bento P."/>
            <person name="Da Silva C."/>
            <person name="Labadie K."/>
            <person name="Alberti A."/>
            <person name="Aury J.M."/>
            <person name="Louis A."/>
            <person name="Dehais P."/>
            <person name="Bardou P."/>
            <person name="Montfort J."/>
            <person name="Klopp C."/>
            <person name="Cabau C."/>
            <person name="Gaspin C."/>
            <person name="Thorgaard G.H."/>
            <person name="Boussaha M."/>
            <person name="Quillet E."/>
            <person name="Guyomard R."/>
            <person name="Galiana D."/>
            <person name="Bobe J."/>
            <person name="Volff J.N."/>
            <person name="Genet C."/>
            <person name="Wincker P."/>
            <person name="Jaillon O."/>
            <person name="Roest Crollius H."/>
            <person name="Guiguen Y."/>
        </authorList>
    </citation>
    <scope>NUCLEOTIDE SEQUENCE [LARGE SCALE GENOMIC DNA]</scope>
</reference>